<proteinExistence type="predicted"/>
<protein>
    <recommendedName>
        <fullName evidence="2">NADAR domain-containing protein</fullName>
    </recommendedName>
</protein>
<dbReference type="Proteomes" id="UP000783213">
    <property type="component" value="Unassembled WGS sequence"/>
</dbReference>
<feature type="compositionally biased region" description="Acidic residues" evidence="1">
    <location>
        <begin position="281"/>
        <end position="293"/>
    </location>
</feature>
<dbReference type="InterPro" id="IPR012816">
    <property type="entry name" value="NADAR"/>
</dbReference>
<dbReference type="RefSeq" id="XP_038806485.1">
    <property type="nucleotide sequence ID" value="XM_038957292.1"/>
</dbReference>
<organism evidence="3 4">
    <name type="scientific">Botrytis deweyae</name>
    <dbReference type="NCBI Taxonomy" id="2478750"/>
    <lineage>
        <taxon>Eukaryota</taxon>
        <taxon>Fungi</taxon>
        <taxon>Dikarya</taxon>
        <taxon>Ascomycota</taxon>
        <taxon>Pezizomycotina</taxon>
        <taxon>Leotiomycetes</taxon>
        <taxon>Helotiales</taxon>
        <taxon>Sclerotiniaceae</taxon>
        <taxon>Botrytis</taxon>
    </lineage>
</organism>
<dbReference type="CDD" id="cd15457">
    <property type="entry name" value="NADAR"/>
    <property type="match status" value="1"/>
</dbReference>
<dbReference type="Pfam" id="PF08719">
    <property type="entry name" value="NADAR"/>
    <property type="match status" value="1"/>
</dbReference>
<dbReference type="EMBL" id="RCSX01000029">
    <property type="protein sequence ID" value="KAF7918893.1"/>
    <property type="molecule type" value="Genomic_DNA"/>
</dbReference>
<evidence type="ECO:0000256" key="1">
    <source>
        <dbReference type="SAM" id="MobiDB-lite"/>
    </source>
</evidence>
<accession>A0ABQ7IB87</accession>
<sequence length="303" mass="34141">MSNEIPKKLPKKDECSDCLTFGSHGCDVLNVPLMEFPHTFTLKNGKIKGHGIFLGSNRHDKYDFLKSSYPSSFEDSMGRQWYHSEGFIQGAKAIVMNDHKLSETIRKERDPEKAKKLGEMIQLDLTKWTRSIQIAVMKQSILYKFEASPNLRKKLKETIPQPIVEVSPDNIWGSGLGMKATKQTAIAQWPGNNLFGILLMQFRVMISLDIDNESTIIKYYKEELDLIREIEKLHNQRSEDIQSNTDSVKDKDAVKSLPIGMEKFSLGGDQGNNEVEHDLNGEDSNDGDGDVEEGGVLLSVAYG</sequence>
<keyword evidence="4" id="KW-1185">Reference proteome</keyword>
<dbReference type="GeneID" id="62236442"/>
<comment type="caution">
    <text evidence="3">The sequence shown here is derived from an EMBL/GenBank/DDBJ whole genome shotgun (WGS) entry which is preliminary data.</text>
</comment>
<evidence type="ECO:0000313" key="4">
    <source>
        <dbReference type="Proteomes" id="UP000783213"/>
    </source>
</evidence>
<feature type="domain" description="NADAR" evidence="2">
    <location>
        <begin position="59"/>
        <end position="205"/>
    </location>
</feature>
<reference evidence="3 4" key="1">
    <citation type="journal article" date="2020" name="Genome Biol. Evol.">
        <title>Comparative genomics of Sclerotiniaceae.</title>
        <authorList>
            <person name="Valero Jimenez C.A."/>
            <person name="Steentjes M."/>
            <person name="Scholten O.E."/>
            <person name="Van Kan J.A.L."/>
        </authorList>
    </citation>
    <scope>NUCLEOTIDE SEQUENCE [LARGE SCALE GENOMIC DNA]</scope>
    <source>
        <strain evidence="3 4">B1</strain>
    </source>
</reference>
<dbReference type="Gene3D" id="1.10.357.40">
    <property type="entry name" value="YbiA-like"/>
    <property type="match status" value="1"/>
</dbReference>
<dbReference type="InterPro" id="IPR037238">
    <property type="entry name" value="YbiA-like_sf"/>
</dbReference>
<evidence type="ECO:0000259" key="2">
    <source>
        <dbReference type="Pfam" id="PF08719"/>
    </source>
</evidence>
<dbReference type="SUPFAM" id="SSF143990">
    <property type="entry name" value="YbiA-like"/>
    <property type="match status" value="1"/>
</dbReference>
<dbReference type="NCBIfam" id="TIGR02464">
    <property type="entry name" value="ribofla_fusion"/>
    <property type="match status" value="1"/>
</dbReference>
<feature type="region of interest" description="Disordered" evidence="1">
    <location>
        <begin position="263"/>
        <end position="294"/>
    </location>
</feature>
<name>A0ABQ7IB87_9HELO</name>
<gene>
    <name evidence="3" type="ORF">EAE98_009671</name>
</gene>
<evidence type="ECO:0000313" key="3">
    <source>
        <dbReference type="EMBL" id="KAF7918893.1"/>
    </source>
</evidence>